<reference evidence="1 2" key="1">
    <citation type="submission" date="2018-05" db="EMBL/GenBank/DDBJ databases">
        <title>Reference genomes for bee gut microbiota database.</title>
        <authorList>
            <person name="Ellegaard K.M."/>
        </authorList>
    </citation>
    <scope>NUCLEOTIDE SEQUENCE [LARGE SCALE GENOMIC DNA]</scope>
    <source>
        <strain evidence="1 2">ESL0167</strain>
    </source>
</reference>
<dbReference type="EMBL" id="QGLM01000012">
    <property type="protein sequence ID" value="PXY95495.1"/>
    <property type="molecule type" value="Genomic_DNA"/>
</dbReference>
<dbReference type="RefSeq" id="WP_110443419.1">
    <property type="nucleotide sequence ID" value="NZ_QGLM01000012.1"/>
</dbReference>
<sequence length="1561" mass="179343">MALEAGGYAEKLGNRYEANWVVLQLLHLLEEKITWIVVEPIGDDEVGVDVIIGIDQDHTEHHQCKVGVGNNEYWTLSQLNESKIFRNALFQIERNIEKQIVTEFHLVSPLSSKKMSDLSDSALNSNMNPNDFMEYQIKVSKEREKNFTAICNYLGLNIADPSDLKRAIYFLRKFKVTPYIINRYTQSELEDKASALFSDEPEKLLSFLKNYPVEFNKLRKKITLSELLTDLKISGFEQRIVPDDHRISTVLDTLSTEFEESIKPFLISNTLIRRNELNAIINSIQHKAVTLIKAEAGTGKSALLLELHNHLKANNIISVPIRLDRRHPQDNSNEFGRSLGFPYSPVPSLIKFTSQQKVVFIFDQLDAIRWTASHSNNALDICREIVRQIIRLKKEGKDICIVLASREFDLNEDIALSSWLQSINDNRLDITLSSLDEKTITPLVSPYETYSSLAKEKKEILKIPLWLGIYLSIAQRTQTAPQFNNKLELVRTFWEDRLKQIILCKVTEQEAAIFIDHIVTLMINQSQLSISESALQIGSKKQLEALISVGVLSKQNQRISFRHQALFDYLVGTKLFKAGSESPERLLFEIGPYETQTLAKREHLKYALNILLDSGQDLFCNCVEAILFNDNIRFHLKYLVLNSIKEIKDIKKPAKSLIDKIIESPALCKKFLIISCYSNRAIIHYLTENQYISKWLHSSDDNLINLAIRLLRSIVTNDSELIIKELSHFVGQSEQWNQRVYSALPREIEDDTDDIFELRKRLLNLGGTADYINWGALSKTHPLRALSLIELILEQYRNVICESPYSSNKKNINQITRRYRWNSYKFKEIKQVAIAIPTETIKLLLKYIDSIFNSKQNKYAIHEWFYRYRLSKYQDVSSFQYELFTFIELAGQQLEADPDILLSMIAPYMEKSNAVITHLVATLLLNLSNQHADKVINWLLAAPKTRLACGNEYIEPAWILSGKLITKFSPHCSDALFWQLEKIIYFFPPLIDIEQIKRDLEARRKNEYYSYWGEPQHFLLPTLDQQRISCKSKNLIPVLERKFSAYPNFDFGKANNSIGGFIISPLRGKNKLSNKAWRKLILTPASAFTPHKLTQIDNKTASKADIKQFARDLQSSVKNEPIRFAQLALSLPHNIHKEYIDALFYGLAESNDIPASNDCEVQYGTCPTELIEQVILHFNNEACEYSLASLLASRADSWSKQIIDRLLNLAKYSTNPESNQLTVWDPQKENSTDCADAESLLDTTINSIRGKAYRGISDIFWRNQAFALENLELVDCAINDEHPSVKMAAFFLLTPLLNYQNDYAHEKFIELCHKDLRMTCGNYAYHFFNRGFEGKYQQQYIALTLSMLASTYDEVKKQAAIQIYARWFFNGLFEEQLSAVLQGDNILKEGCVSVILQFLREDKYNDKIDKIEHAYQLLINDDDKEILRKLGTCVVYKNYWLKPNADKLFGLFITSKAAVHCLSELFESLEEYPGNLSNLSDPILQLVENITGNYNENNQPSGIDLEGSSLLAVLQRLYDEATEDMDKEAINTCLDIWDKLLQSDIYSAMIAIDKLDGGLLS</sequence>
<evidence type="ECO:0000313" key="1">
    <source>
        <dbReference type="EMBL" id="PXY95495.1"/>
    </source>
</evidence>
<protein>
    <submittedName>
        <fullName evidence="1">Uncharacterized protein</fullName>
    </submittedName>
</protein>
<name>A0A318MRR5_FRIPE</name>
<dbReference type="Gene3D" id="3.40.50.300">
    <property type="entry name" value="P-loop containing nucleotide triphosphate hydrolases"/>
    <property type="match status" value="1"/>
</dbReference>
<dbReference type="InterPro" id="IPR027417">
    <property type="entry name" value="P-loop_NTPase"/>
</dbReference>
<dbReference type="SUPFAM" id="SSF48371">
    <property type="entry name" value="ARM repeat"/>
    <property type="match status" value="1"/>
</dbReference>
<proteinExistence type="predicted"/>
<dbReference type="InterPro" id="IPR016024">
    <property type="entry name" value="ARM-type_fold"/>
</dbReference>
<comment type="caution">
    <text evidence="1">The sequence shown here is derived from an EMBL/GenBank/DDBJ whole genome shotgun (WGS) entry which is preliminary data.</text>
</comment>
<dbReference type="SUPFAM" id="SSF52540">
    <property type="entry name" value="P-loop containing nucleoside triphosphate hydrolases"/>
    <property type="match status" value="1"/>
</dbReference>
<evidence type="ECO:0000313" key="2">
    <source>
        <dbReference type="Proteomes" id="UP000247838"/>
    </source>
</evidence>
<gene>
    <name evidence="1" type="ORF">DKK76_05100</name>
</gene>
<accession>A0A318MRR5</accession>
<organism evidence="1 2">
    <name type="scientific">Frischella perrara</name>
    <dbReference type="NCBI Taxonomy" id="1267021"/>
    <lineage>
        <taxon>Bacteria</taxon>
        <taxon>Pseudomonadati</taxon>
        <taxon>Pseudomonadota</taxon>
        <taxon>Gammaproteobacteria</taxon>
        <taxon>Orbales</taxon>
        <taxon>Orbaceae</taxon>
        <taxon>Frischella</taxon>
    </lineage>
</organism>
<dbReference type="Proteomes" id="UP000247838">
    <property type="component" value="Unassembled WGS sequence"/>
</dbReference>